<dbReference type="InterPro" id="IPR036864">
    <property type="entry name" value="Zn2-C6_fun-type_DNA-bd_sf"/>
</dbReference>
<evidence type="ECO:0000256" key="2">
    <source>
        <dbReference type="ARBA" id="ARBA00022833"/>
    </source>
</evidence>
<dbReference type="PANTHER" id="PTHR31944:SF131">
    <property type="entry name" value="HEME-RESPONSIVE ZINC FINGER TRANSCRIPTION FACTOR HAP1"/>
    <property type="match status" value="1"/>
</dbReference>
<dbReference type="GO" id="GO:0001228">
    <property type="term" value="F:DNA-binding transcription activator activity, RNA polymerase II-specific"/>
    <property type="evidence" value="ECO:0007669"/>
    <property type="project" value="TreeGrafter"/>
</dbReference>
<dbReference type="OrthoDB" id="4337792at2759"/>
<keyword evidence="5" id="KW-0804">Transcription</keyword>
<dbReference type="RefSeq" id="XP_013310377.1">
    <property type="nucleotide sequence ID" value="XM_013454923.1"/>
</dbReference>
<dbReference type="GeneID" id="25333347"/>
<dbReference type="InterPro" id="IPR007219">
    <property type="entry name" value="XnlR_reg_dom"/>
</dbReference>
<dbReference type="STRING" id="348802.A0A0D2E2Q5"/>
<name>A0A0D2E2Q5_9EURO</name>
<dbReference type="HOGENOM" id="CLU_007091_3_1_1"/>
<evidence type="ECO:0000313" key="9">
    <source>
        <dbReference type="EMBL" id="KIW49793.1"/>
    </source>
</evidence>
<keyword evidence="2" id="KW-0862">Zinc</keyword>
<evidence type="ECO:0000256" key="5">
    <source>
        <dbReference type="ARBA" id="ARBA00023163"/>
    </source>
</evidence>
<feature type="domain" description="Zn(2)-C6 fungal-type" evidence="8">
    <location>
        <begin position="15"/>
        <end position="45"/>
    </location>
</feature>
<dbReference type="PANTHER" id="PTHR31944">
    <property type="entry name" value="HEME-RESPONSIVE ZINC FINGER TRANSCRIPTION FACTOR HAP1"/>
    <property type="match status" value="1"/>
</dbReference>
<proteinExistence type="predicted"/>
<sequence length="767" mass="86040">MTESERRRRRRPAVSCSVCRKRKIRCNRESPCNNCLRSKNAVCVYEEYPPPVPRRQPNHNEDHDPSHSVQVQHSPISLEGVSASIGGTSTVSCSGPPLASSTNASTPASKPSDDDVGLMKTRIRDLERQLSQATGNTNNASAQNAPASVANAGRGLLEASQDRIENGLFGAPRMFGRTVLHKSRQFGQSHWINGVSVFLDLLDLLEPHIRNGHTAIPAAIQKCKSLAKIIKSGRTPPWPTPLSADLPPKDVADQLVERYHRIIEPFYRVLHIPTFIKHYESVWMSNNHLEAAFMVQLKLVLAIGSTTYDEQFSLRAPAIRWIYEAQTWLCTPNSKTRLNIQSLQINILLLLAQEIVDVCGDLTWISAGTLYRRAVYMGLHRDPAGLPRRTTFATEMRRRLWNTILEITLRSSMNSGGPPCISLDDFNTKPPSNFDDDQLEAHSPSPRPEGTFTQVSTAIALRKSFPQRLAVVKFLNDLDCHGRYEDMLRLDRELRASYKAMYRTLQDFRMCTGRSPSQHDFLFTDLVMNRYLSSLHIPFFERAMHETAYAFSRKVLLETSLKIWYSAYQPSSADPGQIRNDNPSSSVDDLARLGICGTVCFQTGPFQAACLISAELRAQLQEQEGLSFTPPRPDLLPVVNNAVNWCLQSIKIGETNMKGYLFLSMVSAQIDGLMRGVKKDDFPKLLIRAVEGAIETSLSILEAKVAQSQSQIEETGKGFDQPSLLPSLESTDGYDFMTPDGLFDFGELSTLEWMLDDEYYLPEAPNW</sequence>
<keyword evidence="10" id="KW-1185">Reference proteome</keyword>
<accession>A0A0D2E2Q5</accession>
<dbReference type="CDD" id="cd00067">
    <property type="entry name" value="GAL4"/>
    <property type="match status" value="1"/>
</dbReference>
<dbReference type="SMART" id="SM00066">
    <property type="entry name" value="GAL4"/>
    <property type="match status" value="1"/>
</dbReference>
<dbReference type="EMBL" id="KN847323">
    <property type="protein sequence ID" value="KIW49793.1"/>
    <property type="molecule type" value="Genomic_DNA"/>
</dbReference>
<evidence type="ECO:0000256" key="7">
    <source>
        <dbReference type="SAM" id="MobiDB-lite"/>
    </source>
</evidence>
<dbReference type="AlphaFoldDB" id="A0A0D2E2Q5"/>
<evidence type="ECO:0000313" key="10">
    <source>
        <dbReference type="Proteomes" id="UP000054342"/>
    </source>
</evidence>
<protein>
    <recommendedName>
        <fullName evidence="8">Zn(2)-C6 fungal-type domain-containing protein</fullName>
    </recommendedName>
</protein>
<dbReference type="Proteomes" id="UP000054342">
    <property type="component" value="Unassembled WGS sequence"/>
</dbReference>
<keyword evidence="3" id="KW-0805">Transcription regulation</keyword>
<feature type="compositionally biased region" description="Polar residues" evidence="7">
    <location>
        <begin position="85"/>
        <end position="109"/>
    </location>
</feature>
<dbReference type="PROSITE" id="PS00463">
    <property type="entry name" value="ZN2_CY6_FUNGAL_1"/>
    <property type="match status" value="1"/>
</dbReference>
<keyword evidence="4" id="KW-0238">DNA-binding</keyword>
<dbReference type="GO" id="GO:0006351">
    <property type="term" value="P:DNA-templated transcription"/>
    <property type="evidence" value="ECO:0007669"/>
    <property type="project" value="InterPro"/>
</dbReference>
<dbReference type="Pfam" id="PF00172">
    <property type="entry name" value="Zn_clus"/>
    <property type="match status" value="1"/>
</dbReference>
<reference evidence="9 10" key="1">
    <citation type="submission" date="2015-01" db="EMBL/GenBank/DDBJ databases">
        <title>The Genome Sequence of Exophiala xenobiotica CBS118157.</title>
        <authorList>
            <consortium name="The Broad Institute Genomics Platform"/>
            <person name="Cuomo C."/>
            <person name="de Hoog S."/>
            <person name="Gorbushina A."/>
            <person name="Stielow B."/>
            <person name="Teixiera M."/>
            <person name="Abouelleil A."/>
            <person name="Chapman S.B."/>
            <person name="Priest M."/>
            <person name="Young S.K."/>
            <person name="Wortman J."/>
            <person name="Nusbaum C."/>
            <person name="Birren B."/>
        </authorList>
    </citation>
    <scope>NUCLEOTIDE SEQUENCE [LARGE SCALE GENOMIC DNA]</scope>
    <source>
        <strain evidence="9 10">CBS 118157</strain>
    </source>
</reference>
<evidence type="ECO:0000256" key="6">
    <source>
        <dbReference type="ARBA" id="ARBA00023242"/>
    </source>
</evidence>
<dbReference type="SUPFAM" id="SSF57701">
    <property type="entry name" value="Zn2/Cys6 DNA-binding domain"/>
    <property type="match status" value="1"/>
</dbReference>
<evidence type="ECO:0000256" key="3">
    <source>
        <dbReference type="ARBA" id="ARBA00023015"/>
    </source>
</evidence>
<dbReference type="InterPro" id="IPR051430">
    <property type="entry name" value="Fungal_TF_Env_Response"/>
</dbReference>
<dbReference type="InterPro" id="IPR001138">
    <property type="entry name" value="Zn2Cys6_DnaBD"/>
</dbReference>
<dbReference type="GO" id="GO:0008270">
    <property type="term" value="F:zinc ion binding"/>
    <property type="evidence" value="ECO:0007669"/>
    <property type="project" value="InterPro"/>
</dbReference>
<keyword evidence="1" id="KW-0479">Metal-binding</keyword>
<dbReference type="CDD" id="cd12148">
    <property type="entry name" value="fungal_TF_MHR"/>
    <property type="match status" value="1"/>
</dbReference>
<organism evidence="9 10">
    <name type="scientific">Exophiala xenobiotica</name>
    <dbReference type="NCBI Taxonomy" id="348802"/>
    <lineage>
        <taxon>Eukaryota</taxon>
        <taxon>Fungi</taxon>
        <taxon>Dikarya</taxon>
        <taxon>Ascomycota</taxon>
        <taxon>Pezizomycotina</taxon>
        <taxon>Eurotiomycetes</taxon>
        <taxon>Chaetothyriomycetidae</taxon>
        <taxon>Chaetothyriales</taxon>
        <taxon>Herpotrichiellaceae</taxon>
        <taxon>Exophiala</taxon>
    </lineage>
</organism>
<evidence type="ECO:0000256" key="1">
    <source>
        <dbReference type="ARBA" id="ARBA00022723"/>
    </source>
</evidence>
<gene>
    <name evidence="9" type="ORF">PV05_11439</name>
</gene>
<feature type="region of interest" description="Disordered" evidence="7">
    <location>
        <begin position="81"/>
        <end position="116"/>
    </location>
</feature>
<dbReference type="GO" id="GO:0005634">
    <property type="term" value="C:nucleus"/>
    <property type="evidence" value="ECO:0007669"/>
    <property type="project" value="TreeGrafter"/>
</dbReference>
<dbReference type="GO" id="GO:0000978">
    <property type="term" value="F:RNA polymerase II cis-regulatory region sequence-specific DNA binding"/>
    <property type="evidence" value="ECO:0007669"/>
    <property type="project" value="TreeGrafter"/>
</dbReference>
<dbReference type="PROSITE" id="PS50048">
    <property type="entry name" value="ZN2_CY6_FUNGAL_2"/>
    <property type="match status" value="1"/>
</dbReference>
<evidence type="ECO:0000256" key="4">
    <source>
        <dbReference type="ARBA" id="ARBA00023125"/>
    </source>
</evidence>
<evidence type="ECO:0000259" key="8">
    <source>
        <dbReference type="PROSITE" id="PS50048"/>
    </source>
</evidence>
<dbReference type="SMART" id="SM00906">
    <property type="entry name" value="Fungal_trans"/>
    <property type="match status" value="1"/>
</dbReference>
<keyword evidence="6" id="KW-0539">Nucleus</keyword>
<dbReference type="Pfam" id="PF04082">
    <property type="entry name" value="Fungal_trans"/>
    <property type="match status" value="1"/>
</dbReference>
<dbReference type="Gene3D" id="4.10.240.10">
    <property type="entry name" value="Zn(2)-C6 fungal-type DNA-binding domain"/>
    <property type="match status" value="1"/>
</dbReference>